<dbReference type="EMBL" id="CP014504">
    <property type="protein sequence ID" value="AMQ00335.1"/>
    <property type="molecule type" value="Genomic_DNA"/>
</dbReference>
<keyword evidence="4" id="KW-1185">Reference proteome</keyword>
<gene>
    <name evidence="3" type="ORF">AY601_3469</name>
</gene>
<proteinExistence type="predicted"/>
<name>A0A127VG78_9SPHI</name>
<evidence type="ECO:0000313" key="3">
    <source>
        <dbReference type="EMBL" id="AMQ00335.1"/>
    </source>
</evidence>
<dbReference type="Pfam" id="PF04773">
    <property type="entry name" value="FecR"/>
    <property type="match status" value="1"/>
</dbReference>
<dbReference type="OrthoDB" id="645173at2"/>
<dbReference type="PANTHER" id="PTHR30273:SF2">
    <property type="entry name" value="PROTEIN FECR"/>
    <property type="match status" value="1"/>
</dbReference>
<dbReference type="Pfam" id="PF16344">
    <property type="entry name" value="FecR_C"/>
    <property type="match status" value="1"/>
</dbReference>
<evidence type="ECO:0000259" key="2">
    <source>
        <dbReference type="Pfam" id="PF16344"/>
    </source>
</evidence>
<evidence type="ECO:0000259" key="1">
    <source>
        <dbReference type="Pfam" id="PF04773"/>
    </source>
</evidence>
<dbReference type="PATRIC" id="fig|188932.3.peg.3608"/>
<reference evidence="3 4" key="1">
    <citation type="submission" date="2016-03" db="EMBL/GenBank/DDBJ databases">
        <title>Complete genome sequence of Pedobacter cryoconitis PAMC 27485.</title>
        <authorList>
            <person name="Lee J."/>
            <person name="Kim O.-S."/>
        </authorList>
    </citation>
    <scope>NUCLEOTIDE SEQUENCE [LARGE SCALE GENOMIC DNA]</scope>
    <source>
        <strain evidence="3 4">PAMC 27485</strain>
    </source>
</reference>
<dbReference type="PANTHER" id="PTHR30273">
    <property type="entry name" value="PERIPLASMIC SIGNAL SENSOR AND SIGMA FACTOR ACTIVATOR FECR-RELATED"/>
    <property type="match status" value="1"/>
</dbReference>
<dbReference type="KEGG" id="pcm:AY601_3469"/>
<dbReference type="AlphaFoldDB" id="A0A127VG78"/>
<accession>A0A127VG78</accession>
<dbReference type="RefSeq" id="WP_068403257.1">
    <property type="nucleotide sequence ID" value="NZ_CP014504.1"/>
</dbReference>
<protein>
    <recommendedName>
        <fullName evidence="5">FecR family protein</fullName>
    </recommendedName>
</protein>
<evidence type="ECO:0008006" key="5">
    <source>
        <dbReference type="Google" id="ProtNLM"/>
    </source>
</evidence>
<dbReference type="InterPro" id="IPR032508">
    <property type="entry name" value="FecR_C"/>
</dbReference>
<dbReference type="GO" id="GO:0016989">
    <property type="term" value="F:sigma factor antagonist activity"/>
    <property type="evidence" value="ECO:0007669"/>
    <property type="project" value="TreeGrafter"/>
</dbReference>
<feature type="domain" description="FecR protein" evidence="1">
    <location>
        <begin position="131"/>
        <end position="216"/>
    </location>
</feature>
<dbReference type="InterPro" id="IPR006860">
    <property type="entry name" value="FecR"/>
</dbReference>
<dbReference type="InterPro" id="IPR012373">
    <property type="entry name" value="Ferrdict_sens_TM"/>
</dbReference>
<dbReference type="Proteomes" id="UP000071561">
    <property type="component" value="Chromosome"/>
</dbReference>
<dbReference type="Gene3D" id="2.60.120.1440">
    <property type="match status" value="1"/>
</dbReference>
<dbReference type="Gene3D" id="3.55.50.30">
    <property type="match status" value="1"/>
</dbReference>
<dbReference type="PIRSF" id="PIRSF018266">
    <property type="entry name" value="FecR"/>
    <property type="match status" value="1"/>
</dbReference>
<evidence type="ECO:0000313" key="4">
    <source>
        <dbReference type="Proteomes" id="UP000071561"/>
    </source>
</evidence>
<sequence length="349" mass="39730">MKRQALHSLLEKYLENKCSQDELIVIEKLYGMLDRDDLEEIYPDELQTLEQKLWDRINLETGSSDQTHLSTPHPGLLKRMPMLTWFAAAALVAFTLITGYLFLNNHQDPQFLKFQALTSILEKKNNTSAPLRINLEDGSVVILQPSSSLTYPAHFSAKTREVSLKGEGYFLISKNPHRPFFVYNKNVITRVVGTSFIIKSNPATEETQVIVKTGKVMVCLNKDQHLNLKHLFNQHKKVILTPNQKTTYKKDDDDFETTLVADPLPILPAGSQSKSKAAYVFEEAPLTAVLNQLQTTYGIAFIIEDQELYNNTFTGDISRQNLYQKLDLLCHTIKAHYEISGTKIIIKTK</sequence>
<organism evidence="3 4">
    <name type="scientific">Pedobacter cryoconitis</name>
    <dbReference type="NCBI Taxonomy" id="188932"/>
    <lineage>
        <taxon>Bacteria</taxon>
        <taxon>Pseudomonadati</taxon>
        <taxon>Bacteroidota</taxon>
        <taxon>Sphingobacteriia</taxon>
        <taxon>Sphingobacteriales</taxon>
        <taxon>Sphingobacteriaceae</taxon>
        <taxon>Pedobacter</taxon>
    </lineage>
</organism>
<feature type="domain" description="Protein FecR C-terminal" evidence="2">
    <location>
        <begin position="279"/>
        <end position="346"/>
    </location>
</feature>